<feature type="signal peptide" evidence="2">
    <location>
        <begin position="1"/>
        <end position="22"/>
    </location>
</feature>
<feature type="chain" id="PRO_5046473082" description="Secreted protein" evidence="2">
    <location>
        <begin position="23"/>
        <end position="247"/>
    </location>
</feature>
<keyword evidence="4" id="KW-1185">Reference proteome</keyword>
<dbReference type="Proteomes" id="UP001341840">
    <property type="component" value="Unassembled WGS sequence"/>
</dbReference>
<evidence type="ECO:0000256" key="1">
    <source>
        <dbReference type="SAM" id="MobiDB-lite"/>
    </source>
</evidence>
<feature type="region of interest" description="Disordered" evidence="1">
    <location>
        <begin position="149"/>
        <end position="179"/>
    </location>
</feature>
<evidence type="ECO:0000313" key="4">
    <source>
        <dbReference type="Proteomes" id="UP001341840"/>
    </source>
</evidence>
<keyword evidence="2" id="KW-0732">Signal</keyword>
<feature type="compositionally biased region" description="Polar residues" evidence="1">
    <location>
        <begin position="38"/>
        <end position="55"/>
    </location>
</feature>
<accession>A0ABU6Z8D4</accession>
<protein>
    <recommendedName>
        <fullName evidence="5">Secreted protein</fullName>
    </recommendedName>
</protein>
<evidence type="ECO:0000313" key="3">
    <source>
        <dbReference type="EMBL" id="MED6218847.1"/>
    </source>
</evidence>
<reference evidence="3 4" key="1">
    <citation type="journal article" date="2023" name="Plants (Basel)">
        <title>Bridging the Gap: Combining Genomics and Transcriptomics Approaches to Understand Stylosanthes scabra, an Orphan Legume from the Brazilian Caatinga.</title>
        <authorList>
            <person name="Ferreira-Neto J.R.C."/>
            <person name="da Silva M.D."/>
            <person name="Binneck E."/>
            <person name="de Melo N.F."/>
            <person name="da Silva R.H."/>
            <person name="de Melo A.L.T.M."/>
            <person name="Pandolfi V."/>
            <person name="Bustamante F.O."/>
            <person name="Brasileiro-Vidal A.C."/>
            <person name="Benko-Iseppon A.M."/>
        </authorList>
    </citation>
    <scope>NUCLEOTIDE SEQUENCE [LARGE SCALE GENOMIC DNA]</scope>
    <source>
        <tissue evidence="3">Leaves</tissue>
    </source>
</reference>
<organism evidence="3 4">
    <name type="scientific">Stylosanthes scabra</name>
    <dbReference type="NCBI Taxonomy" id="79078"/>
    <lineage>
        <taxon>Eukaryota</taxon>
        <taxon>Viridiplantae</taxon>
        <taxon>Streptophyta</taxon>
        <taxon>Embryophyta</taxon>
        <taxon>Tracheophyta</taxon>
        <taxon>Spermatophyta</taxon>
        <taxon>Magnoliopsida</taxon>
        <taxon>eudicotyledons</taxon>
        <taxon>Gunneridae</taxon>
        <taxon>Pentapetalae</taxon>
        <taxon>rosids</taxon>
        <taxon>fabids</taxon>
        <taxon>Fabales</taxon>
        <taxon>Fabaceae</taxon>
        <taxon>Papilionoideae</taxon>
        <taxon>50 kb inversion clade</taxon>
        <taxon>dalbergioids sensu lato</taxon>
        <taxon>Dalbergieae</taxon>
        <taxon>Pterocarpus clade</taxon>
        <taxon>Stylosanthes</taxon>
    </lineage>
</organism>
<evidence type="ECO:0000256" key="2">
    <source>
        <dbReference type="SAM" id="SignalP"/>
    </source>
</evidence>
<evidence type="ECO:0008006" key="5">
    <source>
        <dbReference type="Google" id="ProtNLM"/>
    </source>
</evidence>
<comment type="caution">
    <text evidence="3">The sequence shown here is derived from an EMBL/GenBank/DDBJ whole genome shotgun (WGS) entry which is preliminary data.</text>
</comment>
<feature type="region of interest" description="Disordered" evidence="1">
    <location>
        <begin position="36"/>
        <end position="59"/>
    </location>
</feature>
<sequence>MYPTYFNATVLLIFFFSSRSYAQNRAAIARTFGGGKTANDSGGSMENSRQWQCHGNQPPPSRSSLCLAVFFGDGEPQQSPANKRHLLSLLTSFLLLEEPVVVTTQDDEGNDGVDMVVQALPPSCCIFPWKPATTIAFLSLLGSILQQRRAPTNTGEPTTSSLSSNFVSPLRRTNGSNNDKMTKVMTTSTWWCRPFPLRVASSQGSTSLPSNSLTPFPLVSLHDGGGGTQPRCPLPQTSLCVYFGIRV</sequence>
<proteinExistence type="predicted"/>
<gene>
    <name evidence="3" type="ORF">PIB30_030407</name>
</gene>
<dbReference type="EMBL" id="JASCZI010271987">
    <property type="protein sequence ID" value="MED6218847.1"/>
    <property type="molecule type" value="Genomic_DNA"/>
</dbReference>
<name>A0ABU6Z8D4_9FABA</name>